<accession>A0ABW0RLA5</accession>
<gene>
    <name evidence="1" type="ORF">ACFPQA_06485</name>
</gene>
<evidence type="ECO:0000313" key="2">
    <source>
        <dbReference type="Proteomes" id="UP001596055"/>
    </source>
</evidence>
<keyword evidence="2" id="KW-1185">Reference proteome</keyword>
<organism evidence="1 2">
    <name type="scientific">Marinobacter koreensis</name>
    <dbReference type="NCBI Taxonomy" id="335974"/>
    <lineage>
        <taxon>Bacteria</taxon>
        <taxon>Pseudomonadati</taxon>
        <taxon>Pseudomonadota</taxon>
        <taxon>Gammaproteobacteria</taxon>
        <taxon>Pseudomonadales</taxon>
        <taxon>Marinobacteraceae</taxon>
        <taxon>Marinobacter</taxon>
    </lineage>
</organism>
<reference evidence="2" key="1">
    <citation type="journal article" date="2019" name="Int. J. Syst. Evol. Microbiol.">
        <title>The Global Catalogue of Microorganisms (GCM) 10K type strain sequencing project: providing services to taxonomists for standard genome sequencing and annotation.</title>
        <authorList>
            <consortium name="The Broad Institute Genomics Platform"/>
            <consortium name="The Broad Institute Genome Sequencing Center for Infectious Disease"/>
            <person name="Wu L."/>
            <person name="Ma J."/>
        </authorList>
    </citation>
    <scope>NUCLEOTIDE SEQUENCE [LARGE SCALE GENOMIC DNA]</scope>
    <source>
        <strain evidence="2">CGMCC 4.1799</strain>
    </source>
</reference>
<dbReference type="EMBL" id="JBHSNL010000001">
    <property type="protein sequence ID" value="MFC5544688.1"/>
    <property type="molecule type" value="Genomic_DNA"/>
</dbReference>
<proteinExistence type="predicted"/>
<protein>
    <submittedName>
        <fullName evidence="1">Uncharacterized protein</fullName>
    </submittedName>
</protein>
<dbReference type="RefSeq" id="WP_248154149.1">
    <property type="nucleotide sequence ID" value="NZ_JAKZAJ010000001.1"/>
</dbReference>
<comment type="caution">
    <text evidence="1">The sequence shown here is derived from an EMBL/GenBank/DDBJ whole genome shotgun (WGS) entry which is preliminary data.</text>
</comment>
<name>A0ABW0RLA5_9GAMM</name>
<evidence type="ECO:0000313" key="1">
    <source>
        <dbReference type="EMBL" id="MFC5544688.1"/>
    </source>
</evidence>
<sequence length="257" mass="29188">MTDQAGHERVVGNLTEGARHYVLILFPRLLKDIRRIGIPEVVRTSGLAEREVTSLYFHFAAVARLLPDHPDRITPDLWEHLTYCVQVMSGMVSAASLDDLVEAREQAVRKYLPQARESLEQEFEEQRHEGTVDFRLAGLLRRADSPAHSRELCMEAIRREREERFESLKSLNTSRLNRNQAHVVESARAYVVREMAAAPDDFATIDLVIRLLDLLRAVLIMENRPESPVSEDVSVERIVLGIGNVLYRKELGLALAG</sequence>
<dbReference type="Proteomes" id="UP001596055">
    <property type="component" value="Unassembled WGS sequence"/>
</dbReference>